<dbReference type="GO" id="GO:0003677">
    <property type="term" value="F:DNA binding"/>
    <property type="evidence" value="ECO:0007669"/>
    <property type="project" value="UniProtKB-KW"/>
</dbReference>
<dbReference type="AlphaFoldDB" id="Q7XSE9"/>
<keyword evidence="4" id="KW-0804">Transcription</keyword>
<dbReference type="EMBL" id="AL606989">
    <property type="protein sequence ID" value="CAE01989.2"/>
    <property type="molecule type" value="Genomic_DNA"/>
</dbReference>
<reference evidence="7" key="2">
    <citation type="journal article" date="2008" name="Nucleic Acids Res.">
        <title>The rice annotation project database (RAP-DB): 2008 update.</title>
        <authorList>
            <consortium name="The rice annotation project (RAP)"/>
        </authorList>
    </citation>
    <scope>GENOME REANNOTATION</scope>
    <source>
        <strain evidence="7">cv. Nipponbare</strain>
    </source>
</reference>
<evidence type="ECO:0000313" key="6">
    <source>
        <dbReference type="EMBL" id="CAE01989.2"/>
    </source>
</evidence>
<reference evidence="7" key="1">
    <citation type="journal article" date="2005" name="Nature">
        <title>The map-based sequence of the rice genome.</title>
        <authorList>
            <consortium name="International rice genome sequencing project (IRGSP)"/>
            <person name="Matsumoto T."/>
            <person name="Wu J."/>
            <person name="Kanamori H."/>
            <person name="Katayose Y."/>
            <person name="Fujisawa M."/>
            <person name="Namiki N."/>
            <person name="Mizuno H."/>
            <person name="Yamamoto K."/>
            <person name="Antonio B.A."/>
            <person name="Baba T."/>
            <person name="Sakata K."/>
            <person name="Nagamura Y."/>
            <person name="Aoki H."/>
            <person name="Arikawa K."/>
            <person name="Arita K."/>
            <person name="Bito T."/>
            <person name="Chiden Y."/>
            <person name="Fujitsuka N."/>
            <person name="Fukunaka R."/>
            <person name="Hamada M."/>
            <person name="Harada C."/>
            <person name="Hayashi A."/>
            <person name="Hijishita S."/>
            <person name="Honda M."/>
            <person name="Hosokawa S."/>
            <person name="Ichikawa Y."/>
            <person name="Idonuma A."/>
            <person name="Iijima M."/>
            <person name="Ikeda M."/>
            <person name="Ikeno M."/>
            <person name="Ito K."/>
            <person name="Ito S."/>
            <person name="Ito T."/>
            <person name="Ito Y."/>
            <person name="Ito Y."/>
            <person name="Iwabuchi A."/>
            <person name="Kamiya K."/>
            <person name="Karasawa W."/>
            <person name="Kurita K."/>
            <person name="Katagiri S."/>
            <person name="Kikuta A."/>
            <person name="Kobayashi H."/>
            <person name="Kobayashi N."/>
            <person name="Machita K."/>
            <person name="Maehara T."/>
            <person name="Masukawa M."/>
            <person name="Mizubayashi T."/>
            <person name="Mukai Y."/>
            <person name="Nagasaki H."/>
            <person name="Nagata Y."/>
            <person name="Naito S."/>
            <person name="Nakashima M."/>
            <person name="Nakama Y."/>
            <person name="Nakamichi Y."/>
            <person name="Nakamura M."/>
            <person name="Meguro A."/>
            <person name="Negishi M."/>
            <person name="Ohta I."/>
            <person name="Ohta T."/>
            <person name="Okamoto M."/>
            <person name="Ono N."/>
            <person name="Saji S."/>
            <person name="Sakaguchi M."/>
            <person name="Sakai K."/>
            <person name="Shibata M."/>
            <person name="Shimokawa T."/>
            <person name="Song J."/>
            <person name="Takazaki Y."/>
            <person name="Terasawa K."/>
            <person name="Tsugane M."/>
            <person name="Tsuji K."/>
            <person name="Ueda S."/>
            <person name="Waki K."/>
            <person name="Yamagata H."/>
            <person name="Yamamoto M."/>
            <person name="Yamamoto S."/>
            <person name="Yamane H."/>
            <person name="Yoshiki S."/>
            <person name="Yoshihara R."/>
            <person name="Yukawa K."/>
            <person name="Zhong H."/>
            <person name="Yano M."/>
            <person name="Yuan Q."/>
            <person name="Ouyang S."/>
            <person name="Liu J."/>
            <person name="Jones K.M."/>
            <person name="Gansberger K."/>
            <person name="Moffat K."/>
            <person name="Hill J."/>
            <person name="Bera J."/>
            <person name="Fadrosh D."/>
            <person name="Jin S."/>
            <person name="Johri S."/>
            <person name="Kim M."/>
            <person name="Overton L."/>
            <person name="Reardon M."/>
            <person name="Tsitrin T."/>
            <person name="Vuong H."/>
            <person name="Weaver B."/>
            <person name="Ciecko A."/>
            <person name="Tallon L."/>
            <person name="Jackson J."/>
            <person name="Pai G."/>
            <person name="Aken S.V."/>
            <person name="Utterback T."/>
            <person name="Reidmuller S."/>
            <person name="Feldblyum T."/>
            <person name="Hsiao J."/>
            <person name="Zismann V."/>
            <person name="Iobst S."/>
            <person name="de Vazeille A.R."/>
            <person name="Buell C.R."/>
            <person name="Ying K."/>
            <person name="Li Y."/>
            <person name="Lu T."/>
            <person name="Huang Y."/>
            <person name="Zhao Q."/>
            <person name="Feng Q."/>
            <person name="Zhang L."/>
            <person name="Zhu J."/>
            <person name="Weng Q."/>
            <person name="Mu J."/>
            <person name="Lu Y."/>
            <person name="Fan D."/>
            <person name="Liu Y."/>
            <person name="Guan J."/>
            <person name="Zhang Y."/>
            <person name="Yu S."/>
            <person name="Liu X."/>
            <person name="Zhang Y."/>
            <person name="Hong G."/>
            <person name="Han B."/>
            <person name="Choisne N."/>
            <person name="Demange N."/>
            <person name="Orjeda G."/>
            <person name="Samain S."/>
            <person name="Cattolico L."/>
            <person name="Pelletier E."/>
            <person name="Couloux A."/>
            <person name="Segurens B."/>
            <person name="Wincker P."/>
            <person name="D'Hont A."/>
            <person name="Scarpelli C."/>
            <person name="Weissenbach J."/>
            <person name="Salanoubat M."/>
            <person name="Quetier F."/>
            <person name="Yu Y."/>
            <person name="Kim H.R."/>
            <person name="Rambo T."/>
            <person name="Currie J."/>
            <person name="Collura K."/>
            <person name="Luo M."/>
            <person name="Yang T."/>
            <person name="Ammiraju J.S.S."/>
            <person name="Engler F."/>
            <person name="Soderlund C."/>
            <person name="Wing R.A."/>
            <person name="Palmer L.E."/>
            <person name="de la Bastide M."/>
            <person name="Spiegel L."/>
            <person name="Nascimento L."/>
            <person name="Zutavern T."/>
            <person name="O'Shaughnessy A."/>
            <person name="Dike S."/>
            <person name="Dedhia N."/>
            <person name="Preston R."/>
            <person name="Balija V."/>
            <person name="McCombie W.R."/>
            <person name="Chow T."/>
            <person name="Chen H."/>
            <person name="Chung M."/>
            <person name="Chen C."/>
            <person name="Shaw J."/>
            <person name="Wu H."/>
            <person name="Hsiao K."/>
            <person name="Chao Y."/>
            <person name="Chu M."/>
            <person name="Cheng C."/>
            <person name="Hour A."/>
            <person name="Lee P."/>
            <person name="Lin S."/>
            <person name="Lin Y."/>
            <person name="Liou J."/>
            <person name="Liu S."/>
            <person name="Hsing Y."/>
            <person name="Raghuvanshi S."/>
            <person name="Mohanty A."/>
            <person name="Bharti A.K."/>
            <person name="Gaur A."/>
            <person name="Gupta V."/>
            <person name="Kumar D."/>
            <person name="Ravi V."/>
            <person name="Vij S."/>
            <person name="Kapur A."/>
            <person name="Khurana P."/>
            <person name="Khurana P."/>
            <person name="Khurana J.P."/>
            <person name="Tyagi A.K."/>
            <person name="Gaikwad K."/>
            <person name="Singh A."/>
            <person name="Dalal V."/>
            <person name="Srivastava S."/>
            <person name="Dixit A."/>
            <person name="Pal A.K."/>
            <person name="Ghazi I.A."/>
            <person name="Yadav M."/>
            <person name="Pandit A."/>
            <person name="Bhargava A."/>
            <person name="Sureshbabu K."/>
            <person name="Batra K."/>
            <person name="Sharma T.R."/>
            <person name="Mohapatra T."/>
            <person name="Singh N.K."/>
            <person name="Messing J."/>
            <person name="Nelson A.B."/>
            <person name="Fuks G."/>
            <person name="Kavchok S."/>
            <person name="Keizer G."/>
            <person name="Linton E."/>
            <person name="Llaca V."/>
            <person name="Song R."/>
            <person name="Tanyolac B."/>
            <person name="Young S."/>
            <person name="Ho-Il K."/>
            <person name="Hahn J.H."/>
            <person name="Sangsakoo G."/>
            <person name="Vanavichit A."/>
            <person name="de Mattos Luiz.A.T."/>
            <person name="Zimmer P.D."/>
            <person name="Malone G."/>
            <person name="Dellagostin O."/>
            <person name="de Oliveira A.C."/>
            <person name="Bevan M."/>
            <person name="Bancroft I."/>
            <person name="Minx P."/>
            <person name="Cordum H."/>
            <person name="Wilson R."/>
            <person name="Cheng Z."/>
            <person name="Jin W."/>
            <person name="Jiang J."/>
            <person name="Leong S.A."/>
            <person name="Iwama H."/>
            <person name="Gojobori T."/>
            <person name="Itoh T."/>
            <person name="Niimura Y."/>
            <person name="Fujii Y."/>
            <person name="Habara T."/>
            <person name="Sakai H."/>
            <person name="Sato Y."/>
            <person name="Wilson G."/>
            <person name="Kumar K."/>
            <person name="McCouch S."/>
            <person name="Juretic N."/>
            <person name="Hoen D."/>
            <person name="Wright S."/>
            <person name="Bruskiewich R."/>
            <person name="Bureau T."/>
            <person name="Miyao A."/>
            <person name="Hirochika H."/>
            <person name="Nishikawa T."/>
            <person name="Kadowaki K."/>
            <person name="Sugiura M."/>
            <person name="Burr B."/>
            <person name="Sasaki T."/>
        </authorList>
    </citation>
    <scope>NUCLEOTIDE SEQUENCE [LARGE SCALE GENOMIC DNA]</scope>
    <source>
        <strain evidence="7">cv. Nipponbare</strain>
    </source>
</reference>
<evidence type="ECO:0000313" key="7">
    <source>
        <dbReference type="Proteomes" id="UP000000763"/>
    </source>
</evidence>
<sequence>MGKSPSVGVLHEDDCDEVKFFEKPRKNLQSDDENVDERPGWLPDGWIMEYYICPFSGITFTMKPEVLYYLFSEMDQRFLESKNCVVGNNLTRTHEWLPKG</sequence>
<accession>Q7XSE9</accession>
<proteinExistence type="predicted"/>
<name>Q7XSE9_ORYSJ</name>
<keyword evidence="2" id="KW-0805">Transcription regulation</keyword>
<evidence type="ECO:0000256" key="3">
    <source>
        <dbReference type="ARBA" id="ARBA00023125"/>
    </source>
</evidence>
<dbReference type="Proteomes" id="UP000000763">
    <property type="component" value="Chromosome 4"/>
</dbReference>
<keyword evidence="5" id="KW-0539">Nucleus</keyword>
<gene>
    <name evidence="6" type="primary">OSJNBb0033G08.5</name>
</gene>
<comment type="subcellular location">
    <subcellularLocation>
        <location evidence="1">Nucleus</location>
    </subcellularLocation>
</comment>
<dbReference type="SUPFAM" id="SSF54171">
    <property type="entry name" value="DNA-binding domain"/>
    <property type="match status" value="1"/>
</dbReference>
<evidence type="ECO:0000256" key="2">
    <source>
        <dbReference type="ARBA" id="ARBA00023015"/>
    </source>
</evidence>
<keyword evidence="3" id="KW-0238">DNA-binding</keyword>
<dbReference type="GO" id="GO:0005634">
    <property type="term" value="C:nucleus"/>
    <property type="evidence" value="ECO:0007669"/>
    <property type="project" value="UniProtKB-SubCell"/>
</dbReference>
<protein>
    <submittedName>
        <fullName evidence="6">OSJNBb0033G08.5 protein</fullName>
    </submittedName>
</protein>
<evidence type="ECO:0000256" key="1">
    <source>
        <dbReference type="ARBA" id="ARBA00004123"/>
    </source>
</evidence>
<evidence type="ECO:0000256" key="5">
    <source>
        <dbReference type="ARBA" id="ARBA00023242"/>
    </source>
</evidence>
<organism evidence="6 7">
    <name type="scientific">Oryza sativa subsp. japonica</name>
    <name type="common">Rice</name>
    <dbReference type="NCBI Taxonomy" id="39947"/>
    <lineage>
        <taxon>Eukaryota</taxon>
        <taxon>Viridiplantae</taxon>
        <taxon>Streptophyta</taxon>
        <taxon>Embryophyta</taxon>
        <taxon>Tracheophyta</taxon>
        <taxon>Spermatophyta</taxon>
        <taxon>Magnoliopsida</taxon>
        <taxon>Liliopsida</taxon>
        <taxon>Poales</taxon>
        <taxon>Poaceae</taxon>
        <taxon>BOP clade</taxon>
        <taxon>Oryzoideae</taxon>
        <taxon>Oryzeae</taxon>
        <taxon>Oryzinae</taxon>
        <taxon>Oryza</taxon>
        <taxon>Oryza sativa</taxon>
    </lineage>
</organism>
<dbReference type="InterPro" id="IPR016177">
    <property type="entry name" value="DNA-bd_dom_sf"/>
</dbReference>
<evidence type="ECO:0000256" key="4">
    <source>
        <dbReference type="ARBA" id="ARBA00023163"/>
    </source>
</evidence>